<dbReference type="AlphaFoldDB" id="A0A077WV83"/>
<name>A0A077WV83_9FUNG</name>
<dbReference type="OrthoDB" id="2299218at2759"/>
<feature type="region of interest" description="Disordered" evidence="1">
    <location>
        <begin position="31"/>
        <end position="61"/>
    </location>
</feature>
<evidence type="ECO:0000313" key="2">
    <source>
        <dbReference type="EMBL" id="CDS10938.1"/>
    </source>
</evidence>
<proteinExistence type="predicted"/>
<organism evidence="2">
    <name type="scientific">Lichtheimia ramosa</name>
    <dbReference type="NCBI Taxonomy" id="688394"/>
    <lineage>
        <taxon>Eukaryota</taxon>
        <taxon>Fungi</taxon>
        <taxon>Fungi incertae sedis</taxon>
        <taxon>Mucoromycota</taxon>
        <taxon>Mucoromycotina</taxon>
        <taxon>Mucoromycetes</taxon>
        <taxon>Mucorales</taxon>
        <taxon>Lichtheimiaceae</taxon>
        <taxon>Lichtheimia</taxon>
    </lineage>
</organism>
<dbReference type="EMBL" id="LK023345">
    <property type="protein sequence ID" value="CDS10938.1"/>
    <property type="molecule type" value="Genomic_DNA"/>
</dbReference>
<feature type="compositionally biased region" description="Low complexity" evidence="1">
    <location>
        <begin position="31"/>
        <end position="58"/>
    </location>
</feature>
<protein>
    <submittedName>
        <fullName evidence="2">Uncharacterized protein</fullName>
    </submittedName>
</protein>
<gene>
    <name evidence="2" type="ORF">LRAMOSA11424</name>
</gene>
<sequence length="126" mass="13856">MFLIPLIHTQYSACTHITSFDNIISIPSIRGGSPSPSPSSSSTIVSCSSNPSASPSIPTKNQLVAERKEQLARNMMAFSRQVYSASFSSNASTVENFDDWLNQVQELKRSIITRSFPSSNARVRKQ</sequence>
<accession>A0A077WV83</accession>
<evidence type="ECO:0000256" key="1">
    <source>
        <dbReference type="SAM" id="MobiDB-lite"/>
    </source>
</evidence>
<reference evidence="2" key="1">
    <citation type="journal article" date="2014" name="Genome Announc.">
        <title>De novo whole-genome sequence and genome annotation of Lichtheimia ramosa.</title>
        <authorList>
            <person name="Linde J."/>
            <person name="Schwartze V."/>
            <person name="Binder U."/>
            <person name="Lass-Florl C."/>
            <person name="Voigt K."/>
            <person name="Horn F."/>
        </authorList>
    </citation>
    <scope>NUCLEOTIDE SEQUENCE</scope>
    <source>
        <strain evidence="2">JMRC FSU:6197</strain>
    </source>
</reference>